<dbReference type="Proteomes" id="UP001553843">
    <property type="component" value="Unassembled WGS sequence"/>
</dbReference>
<reference evidence="2 3" key="1">
    <citation type="submission" date="2024-06" db="EMBL/GenBank/DDBJ databases">
        <title>The Natural Products Discovery Center: Release of the First 8490 Sequenced Strains for Exploring Actinobacteria Biosynthetic Diversity.</title>
        <authorList>
            <person name="Kalkreuter E."/>
            <person name="Kautsar S.A."/>
            <person name="Yang D."/>
            <person name="Bader C.D."/>
            <person name="Teijaro C.N."/>
            <person name="Fluegel L."/>
            <person name="Davis C.M."/>
            <person name="Simpson J.R."/>
            <person name="Lauterbach L."/>
            <person name="Steele A.D."/>
            <person name="Gui C."/>
            <person name="Meng S."/>
            <person name="Li G."/>
            <person name="Viehrig K."/>
            <person name="Ye F."/>
            <person name="Su P."/>
            <person name="Kiefer A.F."/>
            <person name="Nichols A."/>
            <person name="Cepeda A.J."/>
            <person name="Yan W."/>
            <person name="Fan B."/>
            <person name="Jiang Y."/>
            <person name="Adhikari A."/>
            <person name="Zheng C.-J."/>
            <person name="Schuster L."/>
            <person name="Cowan T.M."/>
            <person name="Smanski M.J."/>
            <person name="Chevrette M.G."/>
            <person name="De Carvalho L.P.S."/>
            <person name="Shen B."/>
        </authorList>
    </citation>
    <scope>NUCLEOTIDE SEQUENCE [LARGE SCALE GENOMIC DNA]</scope>
    <source>
        <strain evidence="2 3">NPDC047833</strain>
    </source>
</reference>
<keyword evidence="1" id="KW-1133">Transmembrane helix</keyword>
<comment type="caution">
    <text evidence="2">The sequence shown here is derived from an EMBL/GenBank/DDBJ whole genome shotgun (WGS) entry which is preliminary data.</text>
</comment>
<dbReference type="EMBL" id="JBEYRS010000027">
    <property type="protein sequence ID" value="MEW2367543.1"/>
    <property type="molecule type" value="Genomic_DNA"/>
</dbReference>
<feature type="transmembrane region" description="Helical" evidence="1">
    <location>
        <begin position="105"/>
        <end position="125"/>
    </location>
</feature>
<name>A0ABV3M782_9ACTN</name>
<dbReference type="RefSeq" id="WP_359783625.1">
    <property type="nucleotide sequence ID" value="NZ_JBEYRR010000016.1"/>
</dbReference>
<feature type="transmembrane region" description="Helical" evidence="1">
    <location>
        <begin position="6"/>
        <end position="24"/>
    </location>
</feature>
<keyword evidence="1" id="KW-0472">Membrane</keyword>
<keyword evidence="1" id="KW-0812">Transmembrane</keyword>
<feature type="transmembrane region" description="Helical" evidence="1">
    <location>
        <begin position="57"/>
        <end position="77"/>
    </location>
</feature>
<keyword evidence="3" id="KW-1185">Reference proteome</keyword>
<evidence type="ECO:0000313" key="2">
    <source>
        <dbReference type="EMBL" id="MEW2367543.1"/>
    </source>
</evidence>
<accession>A0ABV3M782</accession>
<evidence type="ECO:0000256" key="1">
    <source>
        <dbReference type="SAM" id="Phobius"/>
    </source>
</evidence>
<protein>
    <submittedName>
        <fullName evidence="2">Uncharacterized protein</fullName>
    </submittedName>
</protein>
<organism evidence="2 3">
    <name type="scientific">Streptomyces huasconensis</name>
    <dbReference type="NCBI Taxonomy" id="1854574"/>
    <lineage>
        <taxon>Bacteria</taxon>
        <taxon>Bacillati</taxon>
        <taxon>Actinomycetota</taxon>
        <taxon>Actinomycetes</taxon>
        <taxon>Kitasatosporales</taxon>
        <taxon>Streptomycetaceae</taxon>
        <taxon>Streptomyces</taxon>
    </lineage>
</organism>
<sequence length="126" mass="13532">MQLGALGLAIAMILFFPAIPWIVFPGRRKAGAVAAVVATGVCGAWVLKTFGTEGLRFVTFVFLCCAVRVGAETVGAFDQGRAVRAHRATCDDAKSCGVDHQTDRFTYLLVAFLAITGSLVLYFAWR</sequence>
<evidence type="ECO:0000313" key="3">
    <source>
        <dbReference type="Proteomes" id="UP001553843"/>
    </source>
</evidence>
<proteinExistence type="predicted"/>
<feature type="transmembrane region" description="Helical" evidence="1">
    <location>
        <begin position="31"/>
        <end position="51"/>
    </location>
</feature>
<gene>
    <name evidence="2" type="ORF">AB0887_37140</name>
</gene>